<evidence type="ECO:0000313" key="3">
    <source>
        <dbReference type="EMBL" id="OXA56112.1"/>
    </source>
</evidence>
<dbReference type="PANTHER" id="PTHR11733">
    <property type="entry name" value="ZINC METALLOPROTEASE FAMILY M13 NEPRILYSIN-RELATED"/>
    <property type="match status" value="1"/>
</dbReference>
<reference evidence="3 4" key="1">
    <citation type="submission" date="2015-12" db="EMBL/GenBank/DDBJ databases">
        <title>The genome of Folsomia candida.</title>
        <authorList>
            <person name="Faddeeva A."/>
            <person name="Derks M.F."/>
            <person name="Anvar Y."/>
            <person name="Smit S."/>
            <person name="Van Straalen N."/>
            <person name="Roelofs D."/>
        </authorList>
    </citation>
    <scope>NUCLEOTIDE SEQUENCE [LARGE SCALE GENOMIC DNA]</scope>
    <source>
        <strain evidence="3 4">VU population</strain>
        <tissue evidence="3">Whole body</tissue>
    </source>
</reference>
<protein>
    <submittedName>
        <fullName evidence="3">Endothelin-converting enzyme-like 1</fullName>
    </submittedName>
</protein>
<keyword evidence="4" id="KW-1185">Reference proteome</keyword>
<dbReference type="SUPFAM" id="SSF55486">
    <property type="entry name" value="Metalloproteases ('zincins'), catalytic domain"/>
    <property type="match status" value="2"/>
</dbReference>
<dbReference type="Gene3D" id="3.40.390.10">
    <property type="entry name" value="Collagenase (Catalytic Domain)"/>
    <property type="match status" value="2"/>
</dbReference>
<evidence type="ECO:0000256" key="2">
    <source>
        <dbReference type="SAM" id="Phobius"/>
    </source>
</evidence>
<dbReference type="Gene3D" id="1.10.1380.10">
    <property type="entry name" value="Neutral endopeptidase , domain2"/>
    <property type="match status" value="1"/>
</dbReference>
<dbReference type="GO" id="GO:0005886">
    <property type="term" value="C:plasma membrane"/>
    <property type="evidence" value="ECO:0007669"/>
    <property type="project" value="TreeGrafter"/>
</dbReference>
<keyword evidence="2" id="KW-0812">Transmembrane</keyword>
<dbReference type="GO" id="GO:0016485">
    <property type="term" value="P:protein processing"/>
    <property type="evidence" value="ECO:0007669"/>
    <property type="project" value="TreeGrafter"/>
</dbReference>
<dbReference type="Proteomes" id="UP000198287">
    <property type="component" value="Unassembled WGS sequence"/>
</dbReference>
<dbReference type="InterPro" id="IPR024079">
    <property type="entry name" value="MetalloPept_cat_dom_sf"/>
</dbReference>
<sequence>MSRNSPPLKNSSLLSIGSGSSDDEDSDSSDDNRATAKEDPKLEEFINRRKGESNVAVPVRKRKSRKTLLAGSTMSIHSGTKKADVTADDYDIHESRMSMSKSKLSIAPQVNSSTGRRSSIALNVSLLELNRDQSWELWWVQSPLWRRKLVFLLVICAILAIIQLAMGIVMVLSNQKQKDPYLCSSQKCRALADWMSHSNANSSSPHTPCSHFYQFSCQNHKENDAGGLFKYWYKNFARLESDGENGESILAKILARPSDSDVIGQRIIKFYQVCMRIWQLDSLMLEDSLKHLVRHVFKDFDLWGQGEEYELEKGAVQMIKIFGDFGFFKVLVIYKIRNWVFTSHIKKENVFQFLPIIYDALGIINQKHRHRISYHLFKMGATVESLLNHGFQDRSDILNCTTSNENKIPFDFRISYYLAYYEDDVSGNFDRELEIKMDPLEGEKKIRNFKLFQDRFNCWMQKTFVDSSARYGRATLATFWSLRLLVELVHDADDMTAIKYGLIDTGNNFFEVFQQSYYGRQKESRCYQSLTDSMGYYPIFRFFGANNNARFRHHEAMGVIKHAASALLEQFRPAEEGGLAYVSSRFRERVYRVLHKTNDINILIPILEDDPTFTESYMHLDVGDSHVHNIIAWREFTFRRTRHFWTSKSPQGKLVWYKDFYSLDRTDPYESPSVTKITLIKIPPAIFVYPFWNNDIEVANYAGCRVMAAKTLLQLLQYDYAESNTNVEIKVKKSNGIRYREGVTTDADHEPCEVLTYNWAQRIGEPYKKHQVTIFNPHFLAFRYGRRFYEPEKEFGVFPTSLALKTMLHKFLDEIGTLRNAPFWDFPQFIRQRLMHQKLIRYEKFSEAQLFFLISFRELCRSRVSDELLDIYHYHATENIAGLMQMEEFASTWRCSPNSMMNPALKCFSR</sequence>
<feature type="region of interest" description="Disordered" evidence="1">
    <location>
        <begin position="1"/>
        <end position="49"/>
    </location>
</feature>
<dbReference type="GO" id="GO:0004222">
    <property type="term" value="F:metalloendopeptidase activity"/>
    <property type="evidence" value="ECO:0007669"/>
    <property type="project" value="InterPro"/>
</dbReference>
<dbReference type="InterPro" id="IPR000718">
    <property type="entry name" value="Peptidase_M13"/>
</dbReference>
<evidence type="ECO:0000313" key="4">
    <source>
        <dbReference type="Proteomes" id="UP000198287"/>
    </source>
</evidence>
<dbReference type="PANTHER" id="PTHR11733:SF241">
    <property type="entry name" value="GH26575P-RELATED"/>
    <property type="match status" value="1"/>
</dbReference>
<feature type="region of interest" description="Disordered" evidence="1">
    <location>
        <begin position="54"/>
        <end position="73"/>
    </location>
</feature>
<dbReference type="PROSITE" id="PS51885">
    <property type="entry name" value="NEPRILYSIN"/>
    <property type="match status" value="1"/>
</dbReference>
<feature type="compositionally biased region" description="Low complexity" evidence="1">
    <location>
        <begin position="1"/>
        <end position="20"/>
    </location>
</feature>
<dbReference type="EMBL" id="LNIX01000004">
    <property type="protein sequence ID" value="OXA56112.1"/>
    <property type="molecule type" value="Genomic_DNA"/>
</dbReference>
<keyword evidence="2" id="KW-0472">Membrane</keyword>
<accession>A0A226EEZ3</accession>
<comment type="caution">
    <text evidence="3">The sequence shown here is derived from an EMBL/GenBank/DDBJ whole genome shotgun (WGS) entry which is preliminary data.</text>
</comment>
<gene>
    <name evidence="3" type="ORF">Fcan01_10037</name>
</gene>
<feature type="compositionally biased region" description="Basic and acidic residues" evidence="1">
    <location>
        <begin position="30"/>
        <end position="49"/>
    </location>
</feature>
<dbReference type="AlphaFoldDB" id="A0A226EEZ3"/>
<organism evidence="3 4">
    <name type="scientific">Folsomia candida</name>
    <name type="common">Springtail</name>
    <dbReference type="NCBI Taxonomy" id="158441"/>
    <lineage>
        <taxon>Eukaryota</taxon>
        <taxon>Metazoa</taxon>
        <taxon>Ecdysozoa</taxon>
        <taxon>Arthropoda</taxon>
        <taxon>Hexapoda</taxon>
        <taxon>Collembola</taxon>
        <taxon>Entomobryomorpha</taxon>
        <taxon>Isotomoidea</taxon>
        <taxon>Isotomidae</taxon>
        <taxon>Proisotominae</taxon>
        <taxon>Folsomia</taxon>
    </lineage>
</organism>
<name>A0A226EEZ3_FOLCA</name>
<keyword evidence="2" id="KW-1133">Transmembrane helix</keyword>
<proteinExistence type="predicted"/>
<feature type="transmembrane region" description="Helical" evidence="2">
    <location>
        <begin position="149"/>
        <end position="172"/>
    </location>
</feature>
<evidence type="ECO:0000256" key="1">
    <source>
        <dbReference type="SAM" id="MobiDB-lite"/>
    </source>
</evidence>
<dbReference type="InterPro" id="IPR042089">
    <property type="entry name" value="Peptidase_M13_dom_2"/>
</dbReference>